<dbReference type="Proteomes" id="UP001152523">
    <property type="component" value="Unassembled WGS sequence"/>
</dbReference>
<keyword evidence="5" id="KW-1185">Reference proteome</keyword>
<keyword evidence="1" id="KW-0645">Protease</keyword>
<reference evidence="4" key="1">
    <citation type="submission" date="2022-07" db="EMBL/GenBank/DDBJ databases">
        <authorList>
            <person name="Macas J."/>
            <person name="Novak P."/>
            <person name="Neumann P."/>
        </authorList>
    </citation>
    <scope>NUCLEOTIDE SEQUENCE</scope>
</reference>
<accession>A0AAV0FRY8</accession>
<feature type="domain" description="Integrase catalytic" evidence="3">
    <location>
        <begin position="178"/>
        <end position="353"/>
    </location>
</feature>
<feature type="compositionally biased region" description="Polar residues" evidence="2">
    <location>
        <begin position="511"/>
        <end position="522"/>
    </location>
</feature>
<evidence type="ECO:0000313" key="5">
    <source>
        <dbReference type="Proteomes" id="UP001152523"/>
    </source>
</evidence>
<dbReference type="InterPro" id="IPR012337">
    <property type="entry name" value="RNaseH-like_sf"/>
</dbReference>
<dbReference type="InterPro" id="IPR054722">
    <property type="entry name" value="PolX-like_BBD"/>
</dbReference>
<dbReference type="GO" id="GO:0003676">
    <property type="term" value="F:nucleic acid binding"/>
    <property type="evidence" value="ECO:0007669"/>
    <property type="project" value="InterPro"/>
</dbReference>
<evidence type="ECO:0000256" key="1">
    <source>
        <dbReference type="ARBA" id="ARBA00022670"/>
    </source>
</evidence>
<dbReference type="AlphaFoldDB" id="A0AAV0FRY8"/>
<dbReference type="InterPro" id="IPR036397">
    <property type="entry name" value="RNaseH_sf"/>
</dbReference>
<dbReference type="PANTHER" id="PTHR42648">
    <property type="entry name" value="TRANSPOSASE, PUTATIVE-RELATED"/>
    <property type="match status" value="1"/>
</dbReference>
<feature type="region of interest" description="Disordered" evidence="2">
    <location>
        <begin position="445"/>
        <end position="475"/>
    </location>
</feature>
<name>A0AAV0FRY8_9ASTE</name>
<feature type="region of interest" description="Disordered" evidence="2">
    <location>
        <begin position="490"/>
        <end position="591"/>
    </location>
</feature>
<keyword evidence="1" id="KW-0378">Hydrolase</keyword>
<sequence>MAKMPLHSRSWIIDSGASEHITCDDNDMFNIFAHPPEPAVRIPNGDSIPVSAVGSLYLSNGFYLRRVLYVPQFKCNLLSASRLTNDLNCTLTFFSNFCILQDLASRKLIGMGRFCNGLYYLESPEGKGAAMSAVLNTDLWHQRLGHASDGKLQYITFLKGFRNNSNFCDPCLRAKQTRLSFPKSTSKTTWCFELIHCDIWGGYRCDSTSRARYFLSIVDDFTRGVWVYLMKNKSEVGQKLIQFCNMIENQFDKRVKCIRSDNGMEFQTNLLSEYYKRQGIILETSCTDTPQQNGVVERKHRHILEVARALRFQSGLPIDFWGECILTAVYIINRLPSQVILNKSPYEMLFGKEPNYEHLRVFGCLIYAHNNKHKDKFSERGSPCIFLGYPYGQKAYRVFDLQKHDIYSSRDVTFFENEFPFKKIEHEGLDFCSIVDRAYQKVVDQSGMPSQPTRLSFGHQPGNFSSMDPTNNVEISKEPQHNSLIEQRRENFSADQQPADFAGEQPGCFSAAQQPGNSSPASSDLDIICGQRSPLRPLQQPGQYLPPQDCCTVGTPVRLTKGKGEDRTEENARSTGGHLEQLTPRTDERPH</sequence>
<dbReference type="PROSITE" id="PS50994">
    <property type="entry name" value="INTEGRASE"/>
    <property type="match status" value="1"/>
</dbReference>
<dbReference type="Pfam" id="PF13976">
    <property type="entry name" value="gag_pre-integrs"/>
    <property type="match status" value="1"/>
</dbReference>
<dbReference type="GO" id="GO:0006508">
    <property type="term" value="P:proteolysis"/>
    <property type="evidence" value="ECO:0007669"/>
    <property type="project" value="UniProtKB-KW"/>
</dbReference>
<feature type="compositionally biased region" description="Basic and acidic residues" evidence="2">
    <location>
        <begin position="562"/>
        <end position="572"/>
    </location>
</feature>
<feature type="compositionally biased region" description="Polar residues" evidence="2">
    <location>
        <begin position="462"/>
        <end position="474"/>
    </location>
</feature>
<evidence type="ECO:0000313" key="4">
    <source>
        <dbReference type="EMBL" id="CAH9138436.1"/>
    </source>
</evidence>
<dbReference type="PANTHER" id="PTHR42648:SF29">
    <property type="entry name" value="RNA-DIRECTED DNA POLYMERASE"/>
    <property type="match status" value="1"/>
</dbReference>
<dbReference type="GO" id="GO:0008233">
    <property type="term" value="F:peptidase activity"/>
    <property type="evidence" value="ECO:0007669"/>
    <property type="project" value="UniProtKB-KW"/>
</dbReference>
<organism evidence="4 5">
    <name type="scientific">Cuscuta epithymum</name>
    <dbReference type="NCBI Taxonomy" id="186058"/>
    <lineage>
        <taxon>Eukaryota</taxon>
        <taxon>Viridiplantae</taxon>
        <taxon>Streptophyta</taxon>
        <taxon>Embryophyta</taxon>
        <taxon>Tracheophyta</taxon>
        <taxon>Spermatophyta</taxon>
        <taxon>Magnoliopsida</taxon>
        <taxon>eudicotyledons</taxon>
        <taxon>Gunneridae</taxon>
        <taxon>Pentapetalae</taxon>
        <taxon>asterids</taxon>
        <taxon>lamiids</taxon>
        <taxon>Solanales</taxon>
        <taxon>Convolvulaceae</taxon>
        <taxon>Cuscuteae</taxon>
        <taxon>Cuscuta</taxon>
        <taxon>Cuscuta subgen. Cuscuta</taxon>
    </lineage>
</organism>
<dbReference type="InterPro" id="IPR025724">
    <property type="entry name" value="GAG-pre-integrase_dom"/>
</dbReference>
<dbReference type="Pfam" id="PF22936">
    <property type="entry name" value="Pol_BBD"/>
    <property type="match status" value="1"/>
</dbReference>
<dbReference type="GO" id="GO:0015074">
    <property type="term" value="P:DNA integration"/>
    <property type="evidence" value="ECO:0007669"/>
    <property type="project" value="InterPro"/>
</dbReference>
<proteinExistence type="predicted"/>
<dbReference type="InterPro" id="IPR039537">
    <property type="entry name" value="Retrotran_Ty1/copia-like"/>
</dbReference>
<dbReference type="InterPro" id="IPR001584">
    <property type="entry name" value="Integrase_cat-core"/>
</dbReference>
<dbReference type="SUPFAM" id="SSF53098">
    <property type="entry name" value="Ribonuclease H-like"/>
    <property type="match status" value="1"/>
</dbReference>
<feature type="compositionally biased region" description="Low complexity" evidence="2">
    <location>
        <begin position="534"/>
        <end position="548"/>
    </location>
</feature>
<gene>
    <name evidence="4" type="ORF">CEPIT_LOCUS36799</name>
</gene>
<dbReference type="Gene3D" id="3.30.420.10">
    <property type="entry name" value="Ribonuclease H-like superfamily/Ribonuclease H"/>
    <property type="match status" value="1"/>
</dbReference>
<evidence type="ECO:0000256" key="2">
    <source>
        <dbReference type="SAM" id="MobiDB-lite"/>
    </source>
</evidence>
<dbReference type="InterPro" id="IPR057670">
    <property type="entry name" value="SH3_retrovirus"/>
</dbReference>
<dbReference type="Pfam" id="PF25597">
    <property type="entry name" value="SH3_retrovirus"/>
    <property type="match status" value="1"/>
</dbReference>
<protein>
    <recommendedName>
        <fullName evidence="3">Integrase catalytic domain-containing protein</fullName>
    </recommendedName>
</protein>
<evidence type="ECO:0000259" key="3">
    <source>
        <dbReference type="PROSITE" id="PS50994"/>
    </source>
</evidence>
<comment type="caution">
    <text evidence="4">The sequence shown here is derived from an EMBL/GenBank/DDBJ whole genome shotgun (WGS) entry which is preliminary data.</text>
</comment>
<dbReference type="EMBL" id="CAMAPF010001009">
    <property type="protein sequence ID" value="CAH9138436.1"/>
    <property type="molecule type" value="Genomic_DNA"/>
</dbReference>